<keyword evidence="2" id="KW-0596">Phosphopantetheine</keyword>
<dbReference type="InterPro" id="IPR001242">
    <property type="entry name" value="Condensation_dom"/>
</dbReference>
<dbReference type="Gene3D" id="2.30.38.10">
    <property type="entry name" value="Luciferase, Domain 3"/>
    <property type="match status" value="1"/>
</dbReference>
<dbReference type="GO" id="GO:0000036">
    <property type="term" value="F:acyl carrier activity"/>
    <property type="evidence" value="ECO:0007669"/>
    <property type="project" value="TreeGrafter"/>
</dbReference>
<evidence type="ECO:0000313" key="7">
    <source>
        <dbReference type="Proteomes" id="UP000591537"/>
    </source>
</evidence>
<dbReference type="SUPFAM" id="SSF56801">
    <property type="entry name" value="Acetyl-CoA synthetase-like"/>
    <property type="match status" value="1"/>
</dbReference>
<dbReference type="Pfam" id="PF00501">
    <property type="entry name" value="AMP-binding"/>
    <property type="match status" value="1"/>
</dbReference>
<dbReference type="InterPro" id="IPR001031">
    <property type="entry name" value="Thioesterase"/>
</dbReference>
<dbReference type="PANTHER" id="PTHR45527:SF10">
    <property type="entry name" value="PYOCHELIN SYNTHASE PCHF"/>
    <property type="match status" value="1"/>
</dbReference>
<dbReference type="Pfam" id="PF00668">
    <property type="entry name" value="Condensation"/>
    <property type="match status" value="1"/>
</dbReference>
<evidence type="ECO:0000256" key="2">
    <source>
        <dbReference type="ARBA" id="ARBA00022450"/>
    </source>
</evidence>
<dbReference type="GO" id="GO:0031177">
    <property type="term" value="F:phosphopantetheine binding"/>
    <property type="evidence" value="ECO:0007669"/>
    <property type="project" value="InterPro"/>
</dbReference>
<organism evidence="6 7">
    <name type="scientific">Streptomyces paradoxus</name>
    <dbReference type="NCBI Taxonomy" id="66375"/>
    <lineage>
        <taxon>Bacteria</taxon>
        <taxon>Bacillati</taxon>
        <taxon>Actinomycetota</taxon>
        <taxon>Actinomycetes</taxon>
        <taxon>Kitasatosporales</taxon>
        <taxon>Streptomycetaceae</taxon>
        <taxon>Streptomyces</taxon>
    </lineage>
</organism>
<comment type="caution">
    <text evidence="6">The sequence shown here is derived from an EMBL/GenBank/DDBJ whole genome shotgun (WGS) entry which is preliminary data.</text>
</comment>
<evidence type="ECO:0000259" key="5">
    <source>
        <dbReference type="PROSITE" id="PS50075"/>
    </source>
</evidence>
<evidence type="ECO:0000256" key="4">
    <source>
        <dbReference type="ARBA" id="ARBA00022598"/>
    </source>
</evidence>
<keyword evidence="7" id="KW-1185">Reference proteome</keyword>
<dbReference type="SUPFAM" id="SSF53474">
    <property type="entry name" value="alpha/beta-Hydrolases"/>
    <property type="match status" value="1"/>
</dbReference>
<accession>A0A7W9T9E9</accession>
<dbReference type="Pfam" id="PF00550">
    <property type="entry name" value="PP-binding"/>
    <property type="match status" value="1"/>
</dbReference>
<dbReference type="InterPro" id="IPR029058">
    <property type="entry name" value="AB_hydrolase_fold"/>
</dbReference>
<proteinExistence type="predicted"/>
<dbReference type="SUPFAM" id="SSF52777">
    <property type="entry name" value="CoA-dependent acyltransferases"/>
    <property type="match status" value="1"/>
</dbReference>
<comment type="pathway">
    <text evidence="1">Siderophore biosynthesis.</text>
</comment>
<dbReference type="InterPro" id="IPR000873">
    <property type="entry name" value="AMP-dep_synth/lig_dom"/>
</dbReference>
<dbReference type="AlphaFoldDB" id="A0A7W9T9E9"/>
<dbReference type="PROSITE" id="PS00455">
    <property type="entry name" value="AMP_BINDING"/>
    <property type="match status" value="1"/>
</dbReference>
<dbReference type="NCBIfam" id="TIGR01733">
    <property type="entry name" value="AA-adenyl-dom"/>
    <property type="match status" value="1"/>
</dbReference>
<evidence type="ECO:0000313" key="6">
    <source>
        <dbReference type="EMBL" id="MBB6075407.1"/>
    </source>
</evidence>
<dbReference type="InterPro" id="IPR045851">
    <property type="entry name" value="AMP-bd_C_sf"/>
</dbReference>
<keyword evidence="3" id="KW-0597">Phosphoprotein</keyword>
<reference evidence="6 7" key="1">
    <citation type="submission" date="2020-08" db="EMBL/GenBank/DDBJ databases">
        <title>Genomic Encyclopedia of Type Strains, Phase IV (KMG-IV): sequencing the most valuable type-strain genomes for metagenomic binning, comparative biology and taxonomic classification.</title>
        <authorList>
            <person name="Goeker M."/>
        </authorList>
    </citation>
    <scope>NUCLEOTIDE SEQUENCE [LARGE SCALE GENOMIC DNA]</scope>
    <source>
        <strain evidence="6 7">DSM 43350</strain>
    </source>
</reference>
<evidence type="ECO:0000256" key="1">
    <source>
        <dbReference type="ARBA" id="ARBA00004924"/>
    </source>
</evidence>
<dbReference type="GO" id="GO:0017000">
    <property type="term" value="P:antibiotic biosynthetic process"/>
    <property type="evidence" value="ECO:0007669"/>
    <property type="project" value="UniProtKB-ARBA"/>
</dbReference>
<dbReference type="InterPro" id="IPR009081">
    <property type="entry name" value="PP-bd_ACP"/>
</dbReference>
<dbReference type="InterPro" id="IPR010071">
    <property type="entry name" value="AA_adenyl_dom"/>
</dbReference>
<dbReference type="GO" id="GO:0044550">
    <property type="term" value="P:secondary metabolite biosynthetic process"/>
    <property type="evidence" value="ECO:0007669"/>
    <property type="project" value="TreeGrafter"/>
</dbReference>
<dbReference type="Pfam" id="PF00975">
    <property type="entry name" value="Thioesterase"/>
    <property type="match status" value="1"/>
</dbReference>
<dbReference type="Proteomes" id="UP000591537">
    <property type="component" value="Unassembled WGS sequence"/>
</dbReference>
<dbReference type="PROSITE" id="PS50075">
    <property type="entry name" value="CARRIER"/>
    <property type="match status" value="1"/>
</dbReference>
<dbReference type="Gene3D" id="3.40.50.1820">
    <property type="entry name" value="alpha/beta hydrolase"/>
    <property type="match status" value="1"/>
</dbReference>
<dbReference type="Gene3D" id="3.40.50.980">
    <property type="match status" value="2"/>
</dbReference>
<dbReference type="Gene3D" id="3.30.559.30">
    <property type="entry name" value="Nonribosomal peptide synthetase, condensation domain"/>
    <property type="match status" value="1"/>
</dbReference>
<dbReference type="GO" id="GO:0005737">
    <property type="term" value="C:cytoplasm"/>
    <property type="evidence" value="ECO:0007669"/>
    <property type="project" value="TreeGrafter"/>
</dbReference>
<gene>
    <name evidence="6" type="ORF">HNR57_001295</name>
</gene>
<dbReference type="SMART" id="SM00823">
    <property type="entry name" value="PKS_PP"/>
    <property type="match status" value="1"/>
</dbReference>
<name>A0A7W9T9E9_9ACTN</name>
<dbReference type="FunFam" id="3.40.50.12780:FF:000012">
    <property type="entry name" value="Non-ribosomal peptide synthetase"/>
    <property type="match status" value="1"/>
</dbReference>
<dbReference type="GO" id="GO:0043041">
    <property type="term" value="P:amino acid activation for nonribosomal peptide biosynthetic process"/>
    <property type="evidence" value="ECO:0007669"/>
    <property type="project" value="TreeGrafter"/>
</dbReference>
<dbReference type="InterPro" id="IPR036736">
    <property type="entry name" value="ACP-like_sf"/>
</dbReference>
<protein>
    <submittedName>
        <fullName evidence="6">Amino acid adenylation domain-containing protein</fullName>
    </submittedName>
</protein>
<dbReference type="EMBL" id="JACHGV010000002">
    <property type="protein sequence ID" value="MBB6075407.1"/>
    <property type="molecule type" value="Genomic_DNA"/>
</dbReference>
<dbReference type="Gene3D" id="3.30.300.30">
    <property type="match status" value="1"/>
</dbReference>
<dbReference type="GO" id="GO:0016874">
    <property type="term" value="F:ligase activity"/>
    <property type="evidence" value="ECO:0007669"/>
    <property type="project" value="UniProtKB-KW"/>
</dbReference>
<dbReference type="InterPro" id="IPR020845">
    <property type="entry name" value="AMP-binding_CS"/>
</dbReference>
<dbReference type="SUPFAM" id="SSF47336">
    <property type="entry name" value="ACP-like"/>
    <property type="match status" value="1"/>
</dbReference>
<dbReference type="PANTHER" id="PTHR45527">
    <property type="entry name" value="NONRIBOSOMAL PEPTIDE SYNTHETASE"/>
    <property type="match status" value="1"/>
</dbReference>
<feature type="domain" description="Carrier" evidence="5">
    <location>
        <begin position="849"/>
        <end position="924"/>
    </location>
</feature>
<keyword evidence="4" id="KW-0436">Ligase</keyword>
<evidence type="ECO:0000256" key="3">
    <source>
        <dbReference type="ARBA" id="ARBA00022553"/>
    </source>
</evidence>
<dbReference type="InterPro" id="IPR025110">
    <property type="entry name" value="AMP-bd_C"/>
</dbReference>
<dbReference type="Pfam" id="PF13193">
    <property type="entry name" value="AMP-binding_C"/>
    <property type="match status" value="1"/>
</dbReference>
<dbReference type="InterPro" id="IPR020806">
    <property type="entry name" value="PKS_PP-bd"/>
</dbReference>
<sequence>MLLPDGTSRLQTALRLTVFDGVTTPLFYAEIGRCYADPDYRPSPSVQSFHDFVGEREQAKDSEAFRGALRYWESRVETLPPAVDLPGRPAGDTAGAPSVPLRRRAHRLEPDTWRAFQRNAAAMRMSPSAALFGLYTDCLLRWSGGRAGTLTVLASQRTPEPGGEPFWGCAASTVLVGVEAGEGSFAERSRARMGAFYTDLAAVAVSGVEVGRAMNRRTGGTGNPAPVVFSSALGLASGSANGYLLPLPGARLVHSALSTPTVRLDHQVYEEDGGLVCNFDHDTAAYPDGLVDDLAEHHHARLLALAGDLHEWSRTDPAPLPQPQLADRIRANDTGLALPGGELHSCVEESFARRQTAPAVLTRERCLDWQEIDRRSRALAARLLRAGVGRDPERTDLVAVRLPKSPEQVIAVLGVLRAGAAYLPMSMSWPAARVDTVLEQSGAVALVGSAEGCATPVLPVPADTEEPEAFAPVAPAGPDRTAYVIYTSGSTGTPKGAVLSHRSAVNTLRDLAQRFRLTSQDRVLAVSSLAFDLSVFDIFGLLGVGGSVIMPEESGVPDPEAWGALCRQHGATVWNSVPALFDLMLEYLGDRAAELLGSLRLIMLSGDWVPVPLLERIAQVCPGARVVAMGGATEAAIWSNYFWTEEQPAGWTSVPYGHPLANQTMHVLDANLADAPTWVPGDLYIGGTGVAAGYHNAPGLTKGSFLHHPATGERLYRTGDRARYRPGGILEFLGREDDQVKIGGHRIELGELETRLAGRPEVARAVALVAGTRSQPYLAAFVTPAPGTRPDPDRLRGALAAELPSYMVPAAVVTVDAIPLSANGKVDRRALLERLPDARSPRSRSGAAPPRTATEAALLSLWRDLLGPDVRGVTDDFFELGGNSLLAVRLFHRISTTFGSALPLGTLMRARTVADQAAELAADTAADGPDGCGSELVALRDGTGEDRLVLVHPVGGEILCYQELLHALDGNPRSSGAPVYGLRALGLLPGEPCARSVAEMAAGYRDRLLHEMPDARIHLAGWSMGGTVALELAELLEAAGRPVVSVTTVDSFTGAAAGEPAAERQRVTGFFSDLARGADVGALVPERASGADRASWLAAAQQALCAAGVLGSPVEGAELERIYTVYANNYTILSAHRARGGTVADRLTMVRARDTGRDAFPELVPLDEALGAGADGGGVDSGGGHTPRQLWLDGVNHHSVITGESARTLAGLLAGRLAAARF</sequence>